<keyword evidence="6" id="KW-0862">Zinc</keyword>
<feature type="compositionally biased region" description="Basic and acidic residues" evidence="13">
    <location>
        <begin position="374"/>
        <end position="395"/>
    </location>
</feature>
<name>A0A182IRD0_ANOAO</name>
<evidence type="ECO:0000256" key="13">
    <source>
        <dbReference type="SAM" id="MobiDB-lite"/>
    </source>
</evidence>
<evidence type="ECO:0000256" key="8">
    <source>
        <dbReference type="ARBA" id="ARBA00023015"/>
    </source>
</evidence>
<dbReference type="VEuPathDB" id="VectorBase:AATE004028"/>
<keyword evidence="12" id="KW-0175">Coiled coil</keyword>
<dbReference type="GO" id="GO:0005634">
    <property type="term" value="C:nucleus"/>
    <property type="evidence" value="ECO:0007669"/>
    <property type="project" value="UniProtKB-SubCell"/>
</dbReference>
<dbReference type="EnsemblMetazoa" id="AATE004028-RA">
    <property type="protein sequence ID" value="AATE004028-PA.1"/>
    <property type="gene ID" value="AATE004028"/>
</dbReference>
<feature type="compositionally biased region" description="Basic and acidic residues" evidence="13">
    <location>
        <begin position="348"/>
        <end position="360"/>
    </location>
</feature>
<evidence type="ECO:0000256" key="4">
    <source>
        <dbReference type="ARBA" id="ARBA00022723"/>
    </source>
</evidence>
<keyword evidence="11" id="KW-0539">Nucleus</keyword>
<keyword evidence="5" id="KW-0863">Zinc-finger</keyword>
<evidence type="ECO:0000256" key="9">
    <source>
        <dbReference type="ARBA" id="ARBA00023117"/>
    </source>
</evidence>
<dbReference type="SMART" id="SM00249">
    <property type="entry name" value="PHD"/>
    <property type="match status" value="1"/>
</dbReference>
<dbReference type="STRING" id="41427.A0A182IRD0"/>
<dbReference type="PANTHER" id="PTHR46453:SF4">
    <property type="entry name" value="PHD FINGER PROTEIN 24"/>
    <property type="match status" value="1"/>
</dbReference>
<evidence type="ECO:0000256" key="1">
    <source>
        <dbReference type="ARBA" id="ARBA00004123"/>
    </source>
</evidence>
<dbReference type="GO" id="GO:0005737">
    <property type="term" value="C:cytoplasm"/>
    <property type="evidence" value="ECO:0007669"/>
    <property type="project" value="TreeGrafter"/>
</dbReference>
<feature type="compositionally biased region" description="Polar residues" evidence="13">
    <location>
        <begin position="936"/>
        <end position="946"/>
    </location>
</feature>
<feature type="region of interest" description="Disordered" evidence="13">
    <location>
        <begin position="154"/>
        <end position="188"/>
    </location>
</feature>
<dbReference type="InterPro" id="IPR057053">
    <property type="entry name" value="MYND_ZMYND11_ZMYD8"/>
</dbReference>
<dbReference type="PROSITE" id="PS50865">
    <property type="entry name" value="ZF_MYND_2"/>
    <property type="match status" value="1"/>
</dbReference>
<evidence type="ECO:0000256" key="7">
    <source>
        <dbReference type="ARBA" id="ARBA00022853"/>
    </source>
</evidence>
<feature type="region of interest" description="Disordered" evidence="13">
    <location>
        <begin position="1392"/>
        <end position="1440"/>
    </location>
</feature>
<feature type="compositionally biased region" description="Polar residues" evidence="13">
    <location>
        <begin position="60"/>
        <end position="72"/>
    </location>
</feature>
<dbReference type="FunFam" id="6.10.140.2220:FF:000002">
    <property type="entry name" value="Protein kinase C-binding protein 1 isoform C"/>
    <property type="match status" value="1"/>
</dbReference>
<dbReference type="SUPFAM" id="SSF144232">
    <property type="entry name" value="HIT/MYND zinc finger-like"/>
    <property type="match status" value="1"/>
</dbReference>
<feature type="region of interest" description="Disordered" evidence="13">
    <location>
        <begin position="40"/>
        <end position="73"/>
    </location>
</feature>
<feature type="compositionally biased region" description="Polar residues" evidence="13">
    <location>
        <begin position="361"/>
        <end position="373"/>
    </location>
</feature>
<dbReference type="GO" id="GO:0005694">
    <property type="term" value="C:chromosome"/>
    <property type="evidence" value="ECO:0007669"/>
    <property type="project" value="UniProtKB-SubCell"/>
</dbReference>
<dbReference type="Pfam" id="PF24324">
    <property type="entry name" value="MYND_ZMYND11_ZMYD8"/>
    <property type="match status" value="1"/>
</dbReference>
<feature type="region of interest" description="Disordered" evidence="13">
    <location>
        <begin position="928"/>
        <end position="985"/>
    </location>
</feature>
<feature type="compositionally biased region" description="Low complexity" evidence="13">
    <location>
        <begin position="1031"/>
        <end position="1041"/>
    </location>
</feature>
<evidence type="ECO:0000256" key="3">
    <source>
        <dbReference type="ARBA" id="ARBA00022454"/>
    </source>
</evidence>
<keyword evidence="3" id="KW-0158">Chromosome</keyword>
<evidence type="ECO:0000256" key="11">
    <source>
        <dbReference type="ARBA" id="ARBA00023242"/>
    </source>
</evidence>
<dbReference type="Gene3D" id="2.30.30.140">
    <property type="match status" value="1"/>
</dbReference>
<feature type="compositionally biased region" description="Low complexity" evidence="13">
    <location>
        <begin position="765"/>
        <end position="780"/>
    </location>
</feature>
<feature type="region of interest" description="Disordered" evidence="13">
    <location>
        <begin position="92"/>
        <end position="129"/>
    </location>
</feature>
<feature type="compositionally biased region" description="Low complexity" evidence="13">
    <location>
        <begin position="1104"/>
        <end position="1123"/>
    </location>
</feature>
<keyword evidence="4" id="KW-0479">Metal-binding</keyword>
<evidence type="ECO:0000313" key="14">
    <source>
        <dbReference type="EnsemblMetazoa" id="AATE004028-PA.1"/>
    </source>
</evidence>
<evidence type="ECO:0000256" key="2">
    <source>
        <dbReference type="ARBA" id="ARBA00004286"/>
    </source>
</evidence>
<feature type="compositionally biased region" description="Polar residues" evidence="13">
    <location>
        <begin position="879"/>
        <end position="893"/>
    </location>
</feature>
<feature type="compositionally biased region" description="Polar residues" evidence="13">
    <location>
        <begin position="101"/>
        <end position="114"/>
    </location>
</feature>
<dbReference type="PROSITE" id="PS01360">
    <property type="entry name" value="ZF_MYND_1"/>
    <property type="match status" value="1"/>
</dbReference>
<feature type="region of interest" description="Disordered" evidence="13">
    <location>
        <begin position="1025"/>
        <end position="1044"/>
    </location>
</feature>
<evidence type="ECO:0000256" key="6">
    <source>
        <dbReference type="ARBA" id="ARBA00022833"/>
    </source>
</evidence>
<proteinExistence type="predicted"/>
<feature type="region of interest" description="Disordered" evidence="13">
    <location>
        <begin position="439"/>
        <end position="463"/>
    </location>
</feature>
<feature type="compositionally biased region" description="Basic and acidic residues" evidence="13">
    <location>
        <begin position="324"/>
        <end position="334"/>
    </location>
</feature>
<feature type="region of interest" description="Disordered" evidence="13">
    <location>
        <begin position="1484"/>
        <end position="1523"/>
    </location>
</feature>
<feature type="region of interest" description="Disordered" evidence="13">
    <location>
        <begin position="301"/>
        <end position="406"/>
    </location>
</feature>
<keyword evidence="8" id="KW-0805">Transcription regulation</keyword>
<feature type="region of interest" description="Disordered" evidence="13">
    <location>
        <begin position="858"/>
        <end position="911"/>
    </location>
</feature>
<dbReference type="InterPro" id="IPR011011">
    <property type="entry name" value="Znf_FYVE_PHD"/>
</dbReference>
<dbReference type="Gene3D" id="3.30.40.10">
    <property type="entry name" value="Zinc/RING finger domain, C3HC4 (zinc finger)"/>
    <property type="match status" value="1"/>
</dbReference>
<dbReference type="InterPro" id="IPR002893">
    <property type="entry name" value="Znf_MYND"/>
</dbReference>
<keyword evidence="9" id="KW-0103">Bromodomain</keyword>
<accession>A0A182IRD0</accession>
<keyword evidence="7" id="KW-0156">Chromatin regulator</keyword>
<dbReference type="GO" id="GO:0140006">
    <property type="term" value="F:histone H3 reader activity"/>
    <property type="evidence" value="ECO:0007669"/>
    <property type="project" value="UniProtKB-ARBA"/>
</dbReference>
<feature type="region of interest" description="Disordered" evidence="13">
    <location>
        <begin position="1091"/>
        <end position="1123"/>
    </location>
</feature>
<dbReference type="InterPro" id="IPR001965">
    <property type="entry name" value="Znf_PHD"/>
</dbReference>
<feature type="compositionally biased region" description="Low complexity" evidence="13">
    <location>
        <begin position="310"/>
        <end position="322"/>
    </location>
</feature>
<evidence type="ECO:0000256" key="5">
    <source>
        <dbReference type="ARBA" id="ARBA00022771"/>
    </source>
</evidence>
<evidence type="ECO:0000256" key="10">
    <source>
        <dbReference type="ARBA" id="ARBA00023163"/>
    </source>
</evidence>
<feature type="compositionally biased region" description="Polar residues" evidence="13">
    <location>
        <begin position="964"/>
        <end position="978"/>
    </location>
</feature>
<dbReference type="SUPFAM" id="SSF57903">
    <property type="entry name" value="FYVE/PHD zinc finger"/>
    <property type="match status" value="1"/>
</dbReference>
<feature type="compositionally biased region" description="Low complexity" evidence="13">
    <location>
        <begin position="443"/>
        <end position="463"/>
    </location>
</feature>
<evidence type="ECO:0000256" key="12">
    <source>
        <dbReference type="SAM" id="Coils"/>
    </source>
</evidence>
<dbReference type="SUPFAM" id="SSF63748">
    <property type="entry name" value="Tudor/PWWP/MBT"/>
    <property type="match status" value="1"/>
</dbReference>
<comment type="subcellular location">
    <subcellularLocation>
        <location evidence="2">Chromosome</location>
    </subcellularLocation>
    <subcellularLocation>
        <location evidence="1">Nucleus</location>
    </subcellularLocation>
</comment>
<dbReference type="GO" id="GO:0003714">
    <property type="term" value="F:transcription corepressor activity"/>
    <property type="evidence" value="ECO:0007669"/>
    <property type="project" value="TreeGrafter"/>
</dbReference>
<dbReference type="GO" id="GO:0008270">
    <property type="term" value="F:zinc ion binding"/>
    <property type="evidence" value="ECO:0007669"/>
    <property type="project" value="UniProtKB-KW"/>
</dbReference>
<feature type="compositionally biased region" description="Polar residues" evidence="13">
    <location>
        <begin position="160"/>
        <end position="188"/>
    </location>
</feature>
<feature type="coiled-coil region" evidence="12">
    <location>
        <begin position="1302"/>
        <end position="1336"/>
    </location>
</feature>
<feature type="compositionally biased region" description="Polar residues" evidence="13">
    <location>
        <begin position="1423"/>
        <end position="1433"/>
    </location>
</feature>
<organism evidence="14">
    <name type="scientific">Anopheles atroparvus</name>
    <name type="common">European mosquito</name>
    <dbReference type="NCBI Taxonomy" id="41427"/>
    <lineage>
        <taxon>Eukaryota</taxon>
        <taxon>Metazoa</taxon>
        <taxon>Ecdysozoa</taxon>
        <taxon>Arthropoda</taxon>
        <taxon>Hexapoda</taxon>
        <taxon>Insecta</taxon>
        <taxon>Pterygota</taxon>
        <taxon>Neoptera</taxon>
        <taxon>Endopterygota</taxon>
        <taxon>Diptera</taxon>
        <taxon>Nematocera</taxon>
        <taxon>Culicoidea</taxon>
        <taxon>Culicidae</taxon>
        <taxon>Anophelinae</taxon>
        <taxon>Anopheles</taxon>
    </lineage>
</organism>
<feature type="region of interest" description="Disordered" evidence="13">
    <location>
        <begin position="765"/>
        <end position="786"/>
    </location>
</feature>
<sequence length="1523" mass="164298">MSSGDLEAPTTAGSIATQTTIGKIRILQGQLMIPGRAETVPRATASDQQHRRFTPGGIENPTTSFDSTTNLSEKGKMRMKVTGEDTRAAAATKGQAALRTVSPSDASHKASSPEASDRHKLPTPENARASAVATDSLGRMNHVKHTNWLPVRSLGEADRPTSSSFTDSVQNATSRVPRTVATSDPSRVQSEPLVIRGATTDAGSSVRILTAPLSLKGESVAYTTSLLQTNKSKQALQQQPSKQTLQQQPPITVSYRPINQQPAPTVAMQNNTVYKVLHVASKSSNQSSSDSTERTAIVLKKMSNGADKNLSSSSSSSSSSLKKSTHDRGMENHNRTLPSSAVEGNKQTGDDTRGTREHRSQVSASVQTEQQPLSKEKKSAKGGDTVAERSNEASDKSSTQSVDAAGKVSREVKLLKETQSQSKILAEYIDDASRQGKLRVRRSASGTPTSTTVATPPVSTATGPVAHRKRLQSRCFAAEDDPTLALDTGSKRPGMRSESIEFRMKNRKFLNDIQDKGDMALADDYEEAYEEPEEMLRYHPVGISDSDLNVSIDSKQLDDTLSSLPEPPKPGYDRFCFRCKIAKNDCLVGCSTCIRSFHKGCARPTYSEATWSCHDCRASTLAHETKPFPTEGDVNLRECLKYALESILYSADVVLVVFFGQHDKAWIAVKECFVLSKRDPNPKSSKKSYWNKSLKEVEEHVANLILKFGCFNYAPYLTALDAARIDDHLREMLPNAFNPIGEVPVRQEPVVLTIITSVDGKMTASATTSDKAATDTAGAGESSQKRITRRASKAVMVYEDYVNSMAVNTIEPPTEGEANNMQVLAKKRKSVCFERLVSEQDEEGKIESLLIRRNSGNWATEPVSKRRKSVSRSRRDSQKFATSQDTNLTAPEDSSSDRAVDSSNVATAPMINDQLVEADVAMDEVLKTNDNDGCAGQNNSGSTTGNVAEVPELSNPNGREAANATVSTPTDVTLSPSGSKEPVDLGHQKVLNDTEKSHPSVTATVDKASQPVISVPVPIKEEIPEAEEDVSSTSTPLTSSLEQPVVTAETKISASNQKARKSFPGSSATRAMVKPAGISNTMMTIIPKAIGPERNSPLLQPAGAATEEPVATSSTATSSEVASGDMISASPLASVAPPASRSQSMVPAANEIPAVMLQRVASGVSRINNAIGNAVRSCAPESTVAPTGAASIATFPPAESTEINLPDDLDVIIIEEPDSEAAAPAASAVSSPARYANRSNRMPILHPKPVTSSKEGDDKFSVVDLIDNYVTQVADQSRNLFELTLGKLIKDGSLEAKVLDLTRQLELANRRHEMEMEQLKKQMQHLYNDKARAVSMAKQQMWCRRCQLEANFYCCWNTAYCSTKCQQEHWREHEHTCEQKVFDDRGSVSMSGTSSAYASPSYGLSAKKKGHARHRSVAGYQDQPLSASSTATTVVPPGSKVMSTIPVGQRLVSSGAPRRQQPSFMTPKIHMVHSQATSLHNLPYSGNVVNGGTAQRRLPPPSSSASTSARAEQNNDEVLFYAP</sequence>
<dbReference type="InterPro" id="IPR013083">
    <property type="entry name" value="Znf_RING/FYVE/PHD"/>
</dbReference>
<dbReference type="PANTHER" id="PTHR46453">
    <property type="entry name" value="PROTEIN KINASE C-BINDING PROTEIN 1"/>
    <property type="match status" value="1"/>
</dbReference>
<protein>
    <submittedName>
        <fullName evidence="14">Uncharacterized protein</fullName>
    </submittedName>
</protein>
<feature type="compositionally biased region" description="Basic residues" evidence="13">
    <location>
        <begin position="1406"/>
        <end position="1416"/>
    </location>
</feature>
<keyword evidence="10" id="KW-0804">Transcription</keyword>
<reference evidence="14" key="1">
    <citation type="submission" date="2022-08" db="UniProtKB">
        <authorList>
            <consortium name="EnsemblMetazoa"/>
        </authorList>
    </citation>
    <scope>IDENTIFICATION</scope>
    <source>
        <strain evidence="14">EBRO</strain>
    </source>
</reference>
<feature type="region of interest" description="Disordered" evidence="13">
    <location>
        <begin position="1049"/>
        <end position="1070"/>
    </location>
</feature>